<proteinExistence type="predicted"/>
<dbReference type="InterPro" id="IPR050679">
    <property type="entry name" value="Bact_HTH_transcr_reg"/>
</dbReference>
<dbReference type="EMBL" id="LT607413">
    <property type="protein sequence ID" value="SCF30747.1"/>
    <property type="molecule type" value="Genomic_DNA"/>
</dbReference>
<dbReference type="InterPro" id="IPR028978">
    <property type="entry name" value="Chorismate_lyase_/UTRA_dom_sf"/>
</dbReference>
<dbReference type="PANTHER" id="PTHR44846:SF1">
    <property type="entry name" value="MANNOSYL-D-GLYCERATE TRANSPORT_METABOLISM SYSTEM REPRESSOR MNGR-RELATED"/>
    <property type="match status" value="1"/>
</dbReference>
<reference evidence="5" key="1">
    <citation type="submission" date="2016-06" db="EMBL/GenBank/DDBJ databases">
        <authorList>
            <person name="Varghese N."/>
            <person name="Submissions Spin"/>
        </authorList>
    </citation>
    <scope>NUCLEOTIDE SEQUENCE [LARGE SCALE GENOMIC DNA]</scope>
    <source>
        <strain evidence="5">DSM 43816</strain>
    </source>
</reference>
<dbReference type="GO" id="GO:0045892">
    <property type="term" value="P:negative regulation of DNA-templated transcription"/>
    <property type="evidence" value="ECO:0007669"/>
    <property type="project" value="TreeGrafter"/>
</dbReference>
<dbReference type="OrthoDB" id="7363114at2"/>
<sequence length="257" mass="28414">MPRTRHEPSDGTLESLLAEQNRGKGKHITDVLTALVLDSRDGALLPSERVLAERFAVARMTVRGAIDALESKGMVRRVPGRGTFVQHPTLTHSEIFRSFSEDMRIRGMTPGAKSYRGRTRPATRTVAANLDIAPGEPTHYIERIRTADGIPMALERTNLAAARFPTLLDVLGRDDSLYDVLGRVFGVRLESARQVVTIARLTATEAKRLEVAEDTPAFLIERISVDNMGKVVEYGRSLYRGDRYAIQMHVSPPPQGG</sequence>
<keyword evidence="1" id="KW-0805">Transcription regulation</keyword>
<dbReference type="PRINTS" id="PR00035">
    <property type="entry name" value="HTHGNTR"/>
</dbReference>
<dbReference type="CDD" id="cd07377">
    <property type="entry name" value="WHTH_GntR"/>
    <property type="match status" value="1"/>
</dbReference>
<evidence type="ECO:0000313" key="4">
    <source>
        <dbReference type="EMBL" id="SCF30747.1"/>
    </source>
</evidence>
<dbReference type="Pfam" id="PF00392">
    <property type="entry name" value="GntR"/>
    <property type="match status" value="1"/>
</dbReference>
<dbReference type="Proteomes" id="UP000198253">
    <property type="component" value="Chromosome I"/>
</dbReference>
<keyword evidence="2" id="KW-0238">DNA-binding</keyword>
<dbReference type="InterPro" id="IPR000524">
    <property type="entry name" value="Tscrpt_reg_HTH_GntR"/>
</dbReference>
<organism evidence="4 5">
    <name type="scientific">Micromonospora echinospora</name>
    <name type="common">Micromonospora purpurea</name>
    <dbReference type="NCBI Taxonomy" id="1877"/>
    <lineage>
        <taxon>Bacteria</taxon>
        <taxon>Bacillati</taxon>
        <taxon>Actinomycetota</taxon>
        <taxon>Actinomycetes</taxon>
        <taxon>Micromonosporales</taxon>
        <taxon>Micromonosporaceae</taxon>
        <taxon>Micromonospora</taxon>
    </lineage>
</organism>
<evidence type="ECO:0000313" key="5">
    <source>
        <dbReference type="Proteomes" id="UP000198253"/>
    </source>
</evidence>
<dbReference type="InterPro" id="IPR036390">
    <property type="entry name" value="WH_DNA-bd_sf"/>
</dbReference>
<dbReference type="SMART" id="SM00345">
    <property type="entry name" value="HTH_GNTR"/>
    <property type="match status" value="1"/>
</dbReference>
<keyword evidence="3" id="KW-0804">Transcription</keyword>
<dbReference type="Gene3D" id="3.40.1410.10">
    <property type="entry name" value="Chorismate lyase-like"/>
    <property type="match status" value="1"/>
</dbReference>
<dbReference type="Gene3D" id="1.10.10.10">
    <property type="entry name" value="Winged helix-like DNA-binding domain superfamily/Winged helix DNA-binding domain"/>
    <property type="match status" value="1"/>
</dbReference>
<dbReference type="AlphaFoldDB" id="A0A1C4ZCQ9"/>
<dbReference type="InParanoid" id="A0A1C4ZCQ9"/>
<evidence type="ECO:0000256" key="1">
    <source>
        <dbReference type="ARBA" id="ARBA00023015"/>
    </source>
</evidence>
<dbReference type="InterPro" id="IPR011663">
    <property type="entry name" value="UTRA"/>
</dbReference>
<protein>
    <submittedName>
        <fullName evidence="4">GntR family transcriptional regulator</fullName>
    </submittedName>
</protein>
<dbReference type="SUPFAM" id="SSF46785">
    <property type="entry name" value="Winged helix' DNA-binding domain"/>
    <property type="match status" value="1"/>
</dbReference>
<evidence type="ECO:0000256" key="2">
    <source>
        <dbReference type="ARBA" id="ARBA00023125"/>
    </source>
</evidence>
<dbReference type="PANTHER" id="PTHR44846">
    <property type="entry name" value="MANNOSYL-D-GLYCERATE TRANSPORT/METABOLISM SYSTEM REPRESSOR MNGR-RELATED"/>
    <property type="match status" value="1"/>
</dbReference>
<dbReference type="SMART" id="SM00866">
    <property type="entry name" value="UTRA"/>
    <property type="match status" value="1"/>
</dbReference>
<gene>
    <name evidence="4" type="ORF">GA0070618_5079</name>
</gene>
<dbReference type="InterPro" id="IPR036388">
    <property type="entry name" value="WH-like_DNA-bd_sf"/>
</dbReference>
<dbReference type="GO" id="GO:0003700">
    <property type="term" value="F:DNA-binding transcription factor activity"/>
    <property type="evidence" value="ECO:0007669"/>
    <property type="project" value="InterPro"/>
</dbReference>
<keyword evidence="5" id="KW-1185">Reference proteome</keyword>
<dbReference type="RefSeq" id="WP_088983836.1">
    <property type="nucleotide sequence ID" value="NZ_LT607413.1"/>
</dbReference>
<dbReference type="SUPFAM" id="SSF64288">
    <property type="entry name" value="Chorismate lyase-like"/>
    <property type="match status" value="1"/>
</dbReference>
<dbReference type="Pfam" id="PF07702">
    <property type="entry name" value="UTRA"/>
    <property type="match status" value="1"/>
</dbReference>
<dbReference type="PROSITE" id="PS50949">
    <property type="entry name" value="HTH_GNTR"/>
    <property type="match status" value="1"/>
</dbReference>
<accession>A0A1C4ZCQ9</accession>
<dbReference type="GO" id="GO:0003677">
    <property type="term" value="F:DNA binding"/>
    <property type="evidence" value="ECO:0007669"/>
    <property type="project" value="UniProtKB-KW"/>
</dbReference>
<name>A0A1C4ZCQ9_MICEC</name>
<evidence type="ECO:0000256" key="3">
    <source>
        <dbReference type="ARBA" id="ARBA00023163"/>
    </source>
</evidence>